<evidence type="ECO:0000313" key="1">
    <source>
        <dbReference type="EMBL" id="KAG5587188.1"/>
    </source>
</evidence>
<sequence length="85" mass="9610">MQILNEESYPQNSIFSSTLLNRTLQNERTSEGIILLYDISAVLLPRVSRVSSMSNGKNLCSTLKNPRLICLENNFRSGAEQFCQI</sequence>
<dbReference type="AlphaFoldDB" id="A0A9J5XIU1"/>
<evidence type="ECO:0000313" key="2">
    <source>
        <dbReference type="Proteomes" id="UP000824120"/>
    </source>
</evidence>
<gene>
    <name evidence="1" type="ORF">H5410_047622</name>
</gene>
<dbReference type="Proteomes" id="UP000824120">
    <property type="component" value="Chromosome 9"/>
</dbReference>
<proteinExistence type="predicted"/>
<reference evidence="1 2" key="1">
    <citation type="submission" date="2020-09" db="EMBL/GenBank/DDBJ databases">
        <title>De no assembly of potato wild relative species, Solanum commersonii.</title>
        <authorList>
            <person name="Cho K."/>
        </authorList>
    </citation>
    <scope>NUCLEOTIDE SEQUENCE [LARGE SCALE GENOMIC DNA]</scope>
    <source>
        <strain evidence="1">LZ3.2</strain>
        <tissue evidence="1">Leaf</tissue>
    </source>
</reference>
<organism evidence="1 2">
    <name type="scientific">Solanum commersonii</name>
    <name type="common">Commerson's wild potato</name>
    <name type="synonym">Commerson's nightshade</name>
    <dbReference type="NCBI Taxonomy" id="4109"/>
    <lineage>
        <taxon>Eukaryota</taxon>
        <taxon>Viridiplantae</taxon>
        <taxon>Streptophyta</taxon>
        <taxon>Embryophyta</taxon>
        <taxon>Tracheophyta</taxon>
        <taxon>Spermatophyta</taxon>
        <taxon>Magnoliopsida</taxon>
        <taxon>eudicotyledons</taxon>
        <taxon>Gunneridae</taxon>
        <taxon>Pentapetalae</taxon>
        <taxon>asterids</taxon>
        <taxon>lamiids</taxon>
        <taxon>Solanales</taxon>
        <taxon>Solanaceae</taxon>
        <taxon>Solanoideae</taxon>
        <taxon>Solaneae</taxon>
        <taxon>Solanum</taxon>
    </lineage>
</organism>
<keyword evidence="2" id="KW-1185">Reference proteome</keyword>
<comment type="caution">
    <text evidence="1">The sequence shown here is derived from an EMBL/GenBank/DDBJ whole genome shotgun (WGS) entry which is preliminary data.</text>
</comment>
<name>A0A9J5XIU1_SOLCO</name>
<dbReference type="EMBL" id="JACXVP010000009">
    <property type="protein sequence ID" value="KAG5587188.1"/>
    <property type="molecule type" value="Genomic_DNA"/>
</dbReference>
<accession>A0A9J5XIU1</accession>
<protein>
    <submittedName>
        <fullName evidence="1">Uncharacterized protein</fullName>
    </submittedName>
</protein>